<evidence type="ECO:0000313" key="3">
    <source>
        <dbReference type="Proteomes" id="UP000823388"/>
    </source>
</evidence>
<feature type="transmembrane region" description="Helical" evidence="1">
    <location>
        <begin position="90"/>
        <end position="111"/>
    </location>
</feature>
<accession>A0A8T0W6V3</accession>
<gene>
    <name evidence="2" type="ORF">PVAP13_2KG404705</name>
</gene>
<keyword evidence="1" id="KW-0812">Transmembrane</keyword>
<keyword evidence="3" id="KW-1185">Reference proteome</keyword>
<evidence type="ECO:0000313" key="2">
    <source>
        <dbReference type="EMBL" id="KAG2644092.1"/>
    </source>
</evidence>
<reference evidence="2" key="1">
    <citation type="submission" date="2020-05" db="EMBL/GenBank/DDBJ databases">
        <title>WGS assembly of Panicum virgatum.</title>
        <authorList>
            <person name="Lovell J.T."/>
            <person name="Jenkins J."/>
            <person name="Shu S."/>
            <person name="Juenger T.E."/>
            <person name="Schmutz J."/>
        </authorList>
    </citation>
    <scope>NUCLEOTIDE SEQUENCE</scope>
    <source>
        <strain evidence="2">AP13</strain>
    </source>
</reference>
<name>A0A8T0W6V3_PANVG</name>
<sequence length="113" mass="12012">MLRSPPARWDPPAQQLETIQPQSHWERWESGVEAGTVRTIFFHGGSTIGCGCGANGFSGDALWKITSLYGGVEEDGDGGDVGGGFLNSTAWRFFFLGCPLVLAASAPSLVVRP</sequence>
<proteinExistence type="predicted"/>
<dbReference type="AlphaFoldDB" id="A0A8T0W6V3"/>
<comment type="caution">
    <text evidence="2">The sequence shown here is derived from an EMBL/GenBank/DDBJ whole genome shotgun (WGS) entry which is preliminary data.</text>
</comment>
<dbReference type="Proteomes" id="UP000823388">
    <property type="component" value="Chromosome 2K"/>
</dbReference>
<keyword evidence="1" id="KW-0472">Membrane</keyword>
<organism evidence="2 3">
    <name type="scientific">Panicum virgatum</name>
    <name type="common">Blackwell switchgrass</name>
    <dbReference type="NCBI Taxonomy" id="38727"/>
    <lineage>
        <taxon>Eukaryota</taxon>
        <taxon>Viridiplantae</taxon>
        <taxon>Streptophyta</taxon>
        <taxon>Embryophyta</taxon>
        <taxon>Tracheophyta</taxon>
        <taxon>Spermatophyta</taxon>
        <taxon>Magnoliopsida</taxon>
        <taxon>Liliopsida</taxon>
        <taxon>Poales</taxon>
        <taxon>Poaceae</taxon>
        <taxon>PACMAD clade</taxon>
        <taxon>Panicoideae</taxon>
        <taxon>Panicodae</taxon>
        <taxon>Paniceae</taxon>
        <taxon>Panicinae</taxon>
        <taxon>Panicum</taxon>
        <taxon>Panicum sect. Hiantes</taxon>
    </lineage>
</organism>
<evidence type="ECO:0000256" key="1">
    <source>
        <dbReference type="SAM" id="Phobius"/>
    </source>
</evidence>
<keyword evidence="1" id="KW-1133">Transmembrane helix</keyword>
<protein>
    <submittedName>
        <fullName evidence="2">Uncharacterized protein</fullName>
    </submittedName>
</protein>
<dbReference type="EMBL" id="CM029039">
    <property type="protein sequence ID" value="KAG2644092.1"/>
    <property type="molecule type" value="Genomic_DNA"/>
</dbReference>